<comment type="caution">
    <text evidence="3">The sequence shown here is derived from an EMBL/GenBank/DDBJ whole genome shotgun (WGS) entry which is preliminary data.</text>
</comment>
<keyword evidence="1" id="KW-0560">Oxidoreductase</keyword>
<dbReference type="InterPro" id="IPR023210">
    <property type="entry name" value="NADP_OxRdtase_dom"/>
</dbReference>
<dbReference type="GO" id="GO:0016491">
    <property type="term" value="F:oxidoreductase activity"/>
    <property type="evidence" value="ECO:0007669"/>
    <property type="project" value="UniProtKB-KW"/>
</dbReference>
<dbReference type="Gene3D" id="3.20.20.100">
    <property type="entry name" value="NADP-dependent oxidoreductase domain"/>
    <property type="match status" value="1"/>
</dbReference>
<name>A0A948TIK1_9LACO</name>
<evidence type="ECO:0000256" key="1">
    <source>
        <dbReference type="ARBA" id="ARBA00023002"/>
    </source>
</evidence>
<gene>
    <name evidence="3" type="ORF">H9901_00490</name>
</gene>
<evidence type="ECO:0000313" key="3">
    <source>
        <dbReference type="EMBL" id="MBU3851181.1"/>
    </source>
</evidence>
<dbReference type="GO" id="GO:0005829">
    <property type="term" value="C:cytosol"/>
    <property type="evidence" value="ECO:0007669"/>
    <property type="project" value="TreeGrafter"/>
</dbReference>
<evidence type="ECO:0000259" key="2">
    <source>
        <dbReference type="Pfam" id="PF00248"/>
    </source>
</evidence>
<dbReference type="PRINTS" id="PR00069">
    <property type="entry name" value="ALDKETRDTASE"/>
</dbReference>
<protein>
    <submittedName>
        <fullName evidence="3">Aldo/keto reductase</fullName>
    </submittedName>
</protein>
<dbReference type="Proteomes" id="UP000777303">
    <property type="component" value="Unassembled WGS sequence"/>
</dbReference>
<dbReference type="PANTHER" id="PTHR43364:SF4">
    <property type="entry name" value="NAD(P)-LINKED OXIDOREDUCTASE SUPERFAMILY PROTEIN"/>
    <property type="match status" value="1"/>
</dbReference>
<proteinExistence type="predicted"/>
<dbReference type="InterPro" id="IPR020471">
    <property type="entry name" value="AKR"/>
</dbReference>
<dbReference type="InterPro" id="IPR036812">
    <property type="entry name" value="NAD(P)_OxRdtase_dom_sf"/>
</dbReference>
<reference evidence="3" key="1">
    <citation type="journal article" date="2021" name="PeerJ">
        <title>Extensive microbial diversity within the chicken gut microbiome revealed by metagenomics and culture.</title>
        <authorList>
            <person name="Gilroy R."/>
            <person name="Ravi A."/>
            <person name="Getino M."/>
            <person name="Pursley I."/>
            <person name="Horton D.L."/>
            <person name="Alikhan N.F."/>
            <person name="Baker D."/>
            <person name="Gharbi K."/>
            <person name="Hall N."/>
            <person name="Watson M."/>
            <person name="Adriaenssens E.M."/>
            <person name="Foster-Nyarko E."/>
            <person name="Jarju S."/>
            <person name="Secka A."/>
            <person name="Antonio M."/>
            <person name="Oren A."/>
            <person name="Chaudhuri R.R."/>
            <person name="La Ragione R."/>
            <person name="Hildebrand F."/>
            <person name="Pallen M.J."/>
        </authorList>
    </citation>
    <scope>NUCLEOTIDE SEQUENCE</scope>
    <source>
        <strain evidence="3">F6-6636</strain>
    </source>
</reference>
<dbReference type="AlphaFoldDB" id="A0A948TIK1"/>
<dbReference type="PROSITE" id="PS00062">
    <property type="entry name" value="ALDOKETO_REDUCTASE_2"/>
    <property type="match status" value="1"/>
</dbReference>
<dbReference type="InterPro" id="IPR018170">
    <property type="entry name" value="Aldo/ket_reductase_CS"/>
</dbReference>
<evidence type="ECO:0000313" key="4">
    <source>
        <dbReference type="Proteomes" id="UP000777303"/>
    </source>
</evidence>
<dbReference type="InterPro" id="IPR050523">
    <property type="entry name" value="AKR_Detox_Biosynth"/>
</dbReference>
<accession>A0A948TIK1</accession>
<reference evidence="3" key="2">
    <citation type="submission" date="2021-04" db="EMBL/GenBank/DDBJ databases">
        <authorList>
            <person name="Gilroy R."/>
        </authorList>
    </citation>
    <scope>NUCLEOTIDE SEQUENCE</scope>
    <source>
        <strain evidence="3">F6-6636</strain>
    </source>
</reference>
<dbReference type="EMBL" id="JAHLFS010000008">
    <property type="protein sequence ID" value="MBU3851181.1"/>
    <property type="molecule type" value="Genomic_DNA"/>
</dbReference>
<sequence>MQEVTIGKSDVKATPLGFGTNAVGGWNLFPNLNDENGKELVRTALDSGITFIDTAFAYGLGHSEELVGEAIQGYDRSKFVIADKAAQDFSSGEKVIRNDPQFLREAVDKALLRLKTDYIDIFYIHHPDANTPKDEAVEALNEIKKTGKIRAIGVSNFSLAQLEEANRYEHVDIIQNEYSLIHPYGQNDLLPYAHAHHISLCPFFTLASGLLTGKYDHTVSFPAGDIRHSNPDFNEPRFTKIIDTVNQLKPLAAKYHITVTQLVLAFYIADPDVTIALPGAKRVDQVISNAKAMDVNLTTTDYQFIKNLFKPFFEEI</sequence>
<feature type="domain" description="NADP-dependent oxidoreductase" evidence="2">
    <location>
        <begin position="15"/>
        <end position="307"/>
    </location>
</feature>
<dbReference type="SUPFAM" id="SSF51430">
    <property type="entry name" value="NAD(P)-linked oxidoreductase"/>
    <property type="match status" value="1"/>
</dbReference>
<organism evidence="3 4">
    <name type="scientific">Candidatus Paralactobacillus gallistercoris</name>
    <dbReference type="NCBI Taxonomy" id="2838724"/>
    <lineage>
        <taxon>Bacteria</taxon>
        <taxon>Bacillati</taxon>
        <taxon>Bacillota</taxon>
        <taxon>Bacilli</taxon>
        <taxon>Lactobacillales</taxon>
        <taxon>Lactobacillaceae</taxon>
        <taxon>Lactobacillus</taxon>
    </lineage>
</organism>
<dbReference type="Pfam" id="PF00248">
    <property type="entry name" value="Aldo_ket_red"/>
    <property type="match status" value="1"/>
</dbReference>
<dbReference type="PANTHER" id="PTHR43364">
    <property type="entry name" value="NADH-SPECIFIC METHYLGLYOXAL REDUCTASE-RELATED"/>
    <property type="match status" value="1"/>
</dbReference>